<feature type="compositionally biased region" description="Basic and acidic residues" evidence="1">
    <location>
        <begin position="497"/>
        <end position="509"/>
    </location>
</feature>
<feature type="region of interest" description="Disordered" evidence="1">
    <location>
        <begin position="14"/>
        <end position="38"/>
    </location>
</feature>
<sequence length="967" mass="108980">MDLLSGVAFAGSLLQNNDKPKTQYPKKHKSSDRHNKTIYSSAGIKRADDIVNKLASDRYHKSKNPDKTGVIPQLHNRSRKRQKKNTVEHFGNSSDSQFSDSEFSDSQSMCSDNSVGRDPTYLFDKAEQLLDNRFHERKIVPKTRDNNNYLSQFDDLKFDNTSQPSSYNAVNGSTNTTSRIERERELALDGGYSNFGETSDMTYGVVGREHFTHNNMIPNFKGRSYGSNPLAEKQTSKISQRKMELFTGSLNDPSYRTKTENKPLFGPLKGVTNIFGMPSTTNFMDDRYNPSQYKQNELPFRQIKVSPGLGLGYNEVGKGGYVDTYRVLPKTVDELRTANNPKVSYEGRTVDGMKGQKGPVIGRVNKKLPERFAEWGTDRMLPSLGYIRAPTIYGKFDPDDLATKNRGLLKRVIYGPARSGVDGATPEKLREESRVPFKQNYKQADPRNIMLVEGQQARGEHNTYIPDPTKRGLDNKYIGPLSNNSKGHVYDPNDMPDMTKRNIHGKTDRNGTAITGNAYKGQTFDPNDIPDITKRNVHNKYDRNGTAITGNAYKGQIYDPNDIPDITKRNIHNKYDRNGVAITGNAYKGQTFDPNDIPDITKRNIHNKYDRNGAAITGNAYKGQTYDPNDIPDITKRNIHNKYDRNGTAITGNAYKGQTFDPNDIPDITKRNIHNKYDRSGTAISGNMYKGQTYDPNDIPDITKRNIHDKYDRSGKAITGNAYKGQSFDPNDIPDVTKRNIHNKYDRSGKAISGNMYKGQTYDPNDVPDVTKRNIHGKTDRSGKAMTGDFTKARAIDFNDVPDLTNRAMHGKLDRTGGGAKSENAKGYAINYVDVTPDLTKREIHGKQKYVAPAKSQVDANRNRADANNMQINTAKEEIIKGRAPTRSNSNRGPTIDFTEFEFCKKIEMNREPAPNFTNYMKSTDYLPSMQTHVPMLRTVENTRMDSSIKNSLQGNPYINNLFNQSF</sequence>
<proteinExistence type="predicted"/>
<feature type="region of interest" description="Disordered" evidence="1">
    <location>
        <begin position="57"/>
        <end position="112"/>
    </location>
</feature>
<protein>
    <recommendedName>
        <fullName evidence="2">DUF5899 domain-containing protein</fullName>
    </recommendedName>
</protein>
<organism evidence="3">
    <name type="scientific">viral metagenome</name>
    <dbReference type="NCBI Taxonomy" id="1070528"/>
    <lineage>
        <taxon>unclassified sequences</taxon>
        <taxon>metagenomes</taxon>
        <taxon>organismal metagenomes</taxon>
    </lineage>
</organism>
<feature type="region of interest" description="Disordered" evidence="1">
    <location>
        <begin position="717"/>
        <end position="736"/>
    </location>
</feature>
<feature type="region of interest" description="Disordered" evidence="1">
    <location>
        <begin position="477"/>
        <end position="531"/>
    </location>
</feature>
<dbReference type="Pfam" id="PF19251">
    <property type="entry name" value="DUF5899"/>
    <property type="match status" value="1"/>
</dbReference>
<feature type="compositionally biased region" description="Basic and acidic residues" evidence="1">
    <location>
        <begin position="57"/>
        <end position="66"/>
    </location>
</feature>
<feature type="compositionally biased region" description="Low complexity" evidence="1">
    <location>
        <begin position="93"/>
        <end position="112"/>
    </location>
</feature>
<evidence type="ECO:0000313" key="3">
    <source>
        <dbReference type="EMBL" id="QHT25641.1"/>
    </source>
</evidence>
<feature type="compositionally biased region" description="Basic and acidic residues" evidence="1">
    <location>
        <begin position="769"/>
        <end position="783"/>
    </location>
</feature>
<accession>A0A6C0EAK0</accession>
<evidence type="ECO:0000259" key="2">
    <source>
        <dbReference type="Pfam" id="PF19251"/>
    </source>
</evidence>
<dbReference type="EMBL" id="MN739773">
    <property type="protein sequence ID" value="QHT25641.1"/>
    <property type="molecule type" value="Genomic_DNA"/>
</dbReference>
<evidence type="ECO:0000256" key="1">
    <source>
        <dbReference type="SAM" id="MobiDB-lite"/>
    </source>
</evidence>
<name>A0A6C0EAK0_9ZZZZ</name>
<feature type="domain" description="DUF5899" evidence="2">
    <location>
        <begin position="284"/>
        <end position="383"/>
    </location>
</feature>
<dbReference type="AlphaFoldDB" id="A0A6C0EAK0"/>
<reference evidence="3" key="1">
    <citation type="journal article" date="2020" name="Nature">
        <title>Giant virus diversity and host interactions through global metagenomics.</title>
        <authorList>
            <person name="Schulz F."/>
            <person name="Roux S."/>
            <person name="Paez-Espino D."/>
            <person name="Jungbluth S."/>
            <person name="Walsh D.A."/>
            <person name="Denef V.J."/>
            <person name="McMahon K.D."/>
            <person name="Konstantinidis K.T."/>
            <person name="Eloe-Fadrosh E.A."/>
            <person name="Kyrpides N.C."/>
            <person name="Woyke T."/>
        </authorList>
    </citation>
    <scope>NUCLEOTIDE SEQUENCE</scope>
    <source>
        <strain evidence="3">GVMAG-M-3300023179-27</strain>
    </source>
</reference>
<dbReference type="InterPro" id="IPR045418">
    <property type="entry name" value="P2_DUF5899"/>
</dbReference>
<feature type="region of interest" description="Disordered" evidence="1">
    <location>
        <begin position="748"/>
        <end position="785"/>
    </location>
</feature>